<dbReference type="Pfam" id="PF25522">
    <property type="entry name" value="OB_cyt-4"/>
    <property type="match status" value="1"/>
</dbReference>
<evidence type="ECO:0000259" key="3">
    <source>
        <dbReference type="SMART" id="SM00955"/>
    </source>
</evidence>
<dbReference type="PANTHER" id="PTHR23355:SF65">
    <property type="entry name" value="EXORIBONUCLEASE CYT-4, PUTATIVE (AFU_ORTHOLOGUE AFUA_7G01550)-RELATED"/>
    <property type="match status" value="1"/>
</dbReference>
<feature type="region of interest" description="Disordered" evidence="1">
    <location>
        <begin position="201"/>
        <end position="229"/>
    </location>
</feature>
<gene>
    <name evidence="4" type="ORF">Purlil1_9080</name>
</gene>
<protein>
    <recommendedName>
        <fullName evidence="3">RNB domain-containing protein</fullName>
    </recommendedName>
</protein>
<dbReference type="InterPro" id="IPR050180">
    <property type="entry name" value="RNR_Ribonuclease"/>
</dbReference>
<keyword evidence="2" id="KW-0732">Signal</keyword>
<reference evidence="4 5" key="1">
    <citation type="journal article" date="2024" name="Microbiol. Resour. Announc.">
        <title>Genome annotations for the ascomycete fungi Trichoderma harzianum, Trichoderma aggressivum, and Purpureocillium lilacinum.</title>
        <authorList>
            <person name="Beijen E.P.W."/>
            <person name="Ohm R.A."/>
        </authorList>
    </citation>
    <scope>NUCLEOTIDE SEQUENCE [LARGE SCALE GENOMIC DNA]</scope>
    <source>
        <strain evidence="4 5">CBS 150709</strain>
    </source>
</reference>
<evidence type="ECO:0000313" key="4">
    <source>
        <dbReference type="EMBL" id="KAK4086690.1"/>
    </source>
</evidence>
<dbReference type="EMBL" id="JAWRVI010000039">
    <property type="protein sequence ID" value="KAK4086690.1"/>
    <property type="molecule type" value="Genomic_DNA"/>
</dbReference>
<keyword evidence="5" id="KW-1185">Reference proteome</keyword>
<dbReference type="Pfam" id="PF23216">
    <property type="entry name" value="WHD_CYT4"/>
    <property type="match status" value="1"/>
</dbReference>
<name>A0ABR0BRP6_PURLI</name>
<evidence type="ECO:0000256" key="1">
    <source>
        <dbReference type="SAM" id="MobiDB-lite"/>
    </source>
</evidence>
<feature type="signal peptide" evidence="2">
    <location>
        <begin position="1"/>
        <end position="22"/>
    </location>
</feature>
<evidence type="ECO:0000256" key="2">
    <source>
        <dbReference type="SAM" id="SignalP"/>
    </source>
</evidence>
<feature type="domain" description="RNB" evidence="3">
    <location>
        <begin position="613"/>
        <end position="977"/>
    </location>
</feature>
<dbReference type="InterPro" id="IPR057912">
    <property type="entry name" value="OB_CYT4_C"/>
</dbReference>
<dbReference type="InterPro" id="IPR001900">
    <property type="entry name" value="RNase_II/R"/>
</dbReference>
<comment type="caution">
    <text evidence="4">The sequence shown here is derived from an EMBL/GenBank/DDBJ whole genome shotgun (WGS) entry which is preliminary data.</text>
</comment>
<dbReference type="SMART" id="SM00955">
    <property type="entry name" value="RNB"/>
    <property type="match status" value="1"/>
</dbReference>
<dbReference type="PANTHER" id="PTHR23355">
    <property type="entry name" value="RIBONUCLEASE"/>
    <property type="match status" value="1"/>
</dbReference>
<feature type="chain" id="PRO_5046183632" description="RNB domain-containing protein" evidence="2">
    <location>
        <begin position="23"/>
        <end position="1144"/>
    </location>
</feature>
<sequence>MKQLPWSLMWSCWLIGIDVAGSDTATAYSKHRNGKIDPVTSPEEICDSNAVGGSRSATAPPKIGAGDMDARRLFAMTSMELVEFQARSRARHDSYFRAALHMPAMSCPSPEQSEGVALIRDATRANKWATSHSVPPPAPAYGRSNIPKAPSVKTVAVNRERKLPIRERLRQWTAEQDQQHARAMPPDVFIYGTIANSLNRTQTTGSSDLDQLRSADASSANGVGGEPGREDAELAVTVDSRAPGDLVELRQSGSRMPVFAVYLGFFGDRNHFYAVNGKWITSMGFTSLFTVANFATPSELESVLAKIPKSATPEDFDELRRSERGPSREDGIVLINRMNDFRRKSESIYQTNLARLDGARTLLSNSRNVKYLSLFEIADVLLPATLKGEHGFHPPALYAVHTALYRNEVGFVPLSPSSDCHRRDHLFEVSPQNFTNIINRIAMMVREYTDASAKRTRPLRPAELEETTLGQFVLQAREAVSRSRQQREWTPHGILKTSSGTDLKKVDWTQPSKDVITFLEWWASYDLFDAGSRFHSYGALILRALGLYQDASLDQSTAWTFLQEVGVIAPWEILSRYRVRFPNVTIDRGGGLVRDQPKDLEQSMRPDIAADARRQQSGATIFCIDAPSTVLIDDGVSLEYTDKADEFWIHIHAADPASAIAPNSELCKFMELIPENIYLPGHFQAMLPSELAEEDSKDYGSESLTTRFSLRSGGPALTFSAKVNDAGDILDQKIEPSVLDKVKYLDPEDVSSFCSEPSPPLSHGYHLSVGTRPTQEQALPARPIIAARNLETTEQNDLLTLYRLAEAIKQKRLSKGAWPYFFPRPSVSVAFNEVARGDSAQPATRLPADPYIEVGQEASNGCSVVANSMVLAGHIAARWCSSRGIPVPYRRDMKTAQNFDAAFEYATKEIYPLIREGIEPTPGQRQELSRLTGGIEISSQPGPYFLLGLDMYAKSTSPLRRFSDLLVHWQIHAALAYERRMNRAIDPAVDDIGKILPFTSAELSNTLPLLQMREKMARAVSRGTLDWILIALVRAWRFEGTAPRTLRFKVGSRWRQGLLGRLDMFDLNAVLDIAGLDGVRLIKDVQVGDEFEVELADVNVHSRQILVRATRYLGGDSRRHSRAQPEHWSVNQQPRPTLTTGPGA</sequence>
<dbReference type="InterPro" id="IPR056625">
    <property type="entry name" value="SH3_CYT4"/>
</dbReference>
<feature type="region of interest" description="Disordered" evidence="1">
    <location>
        <begin position="1116"/>
        <end position="1144"/>
    </location>
</feature>
<accession>A0ABR0BRP6</accession>
<evidence type="ECO:0000313" key="5">
    <source>
        <dbReference type="Proteomes" id="UP001287286"/>
    </source>
</evidence>
<dbReference type="Proteomes" id="UP001287286">
    <property type="component" value="Unassembled WGS sequence"/>
</dbReference>
<feature type="region of interest" description="Disordered" evidence="1">
    <location>
        <begin position="128"/>
        <end position="147"/>
    </location>
</feature>
<dbReference type="Pfam" id="PF23214">
    <property type="entry name" value="SH3_CYT4"/>
    <property type="match status" value="1"/>
</dbReference>
<feature type="compositionally biased region" description="Polar residues" evidence="1">
    <location>
        <begin position="1129"/>
        <end position="1144"/>
    </location>
</feature>
<dbReference type="InterPro" id="IPR056624">
    <property type="entry name" value="WH_CYT4"/>
</dbReference>
<dbReference type="InterPro" id="IPR012340">
    <property type="entry name" value="NA-bd_OB-fold"/>
</dbReference>
<dbReference type="SUPFAM" id="SSF50249">
    <property type="entry name" value="Nucleic acid-binding proteins"/>
    <property type="match status" value="1"/>
</dbReference>
<organism evidence="4 5">
    <name type="scientific">Purpureocillium lilacinum</name>
    <name type="common">Paecilomyces lilacinus</name>
    <dbReference type="NCBI Taxonomy" id="33203"/>
    <lineage>
        <taxon>Eukaryota</taxon>
        <taxon>Fungi</taxon>
        <taxon>Dikarya</taxon>
        <taxon>Ascomycota</taxon>
        <taxon>Pezizomycotina</taxon>
        <taxon>Sordariomycetes</taxon>
        <taxon>Hypocreomycetidae</taxon>
        <taxon>Hypocreales</taxon>
        <taxon>Ophiocordycipitaceae</taxon>
        <taxon>Purpureocillium</taxon>
    </lineage>
</organism>
<proteinExistence type="predicted"/>
<dbReference type="Pfam" id="PF00773">
    <property type="entry name" value="RNB"/>
    <property type="match status" value="1"/>
</dbReference>